<dbReference type="Proteomes" id="UP000007264">
    <property type="component" value="Unassembled WGS sequence"/>
</dbReference>
<dbReference type="KEGG" id="csl:COCSUDRAFT_30787"/>
<protein>
    <submittedName>
        <fullName evidence="1">Uncharacterized protein</fullName>
    </submittedName>
</protein>
<dbReference type="EMBL" id="AGSI01000016">
    <property type="protein sequence ID" value="EIE20152.1"/>
    <property type="molecule type" value="Genomic_DNA"/>
</dbReference>
<dbReference type="PANTHER" id="PTHR42815:SF2">
    <property type="entry name" value="FAD-BINDING, PUTATIVE (AFU_ORTHOLOGUE AFUA_6G07600)-RELATED"/>
    <property type="match status" value="1"/>
</dbReference>
<comment type="caution">
    <text evidence="1">The sequence shown here is derived from an EMBL/GenBank/DDBJ whole genome shotgun (WGS) entry which is preliminary data.</text>
</comment>
<dbReference type="eggNOG" id="ENOG502S4EX">
    <property type="taxonomic scope" value="Eukaryota"/>
</dbReference>
<dbReference type="PANTHER" id="PTHR42815">
    <property type="entry name" value="FAD-BINDING, PUTATIVE (AFU_ORTHOLOGUE AFUA_6G07600)-RELATED"/>
    <property type="match status" value="1"/>
</dbReference>
<dbReference type="InterPro" id="IPR012349">
    <property type="entry name" value="Split_barrel_FMN-bd"/>
</dbReference>
<sequence length="329" mass="36243">MTTISEPMRVPDGPSPYHLQEQLAQTRVGAREAIERIGRAYIRQYLTDQAKDFYNELPFLNLGTRAPDGSIWATALCGKPGFIRATDDHHFAVDLKQMYGDPVKFAEGDMIGSVGVMLHNRRRNRLNCLVESLQPGACTLKVLQSFGNCPKYIQGICLPLLSCYAQPVQFHMFSIMCASSLKHVYVVPYRSDTIFLATGFNGIGDGADGMNGCDCNHRGGVPGFVQVSGDGTLTCPDYVGNNMFCSLGNITADSRAGIQFIDFSTGDSLQLTGHGRVLWDERALPGDPLLLEWCSFHCIWQVILLFLSGDTRMEDGLGTTRDPRYPGIN</sequence>
<accession>I0YP33</accession>
<dbReference type="Gene3D" id="2.30.110.10">
    <property type="entry name" value="Electron Transport, Fmn-binding Protein, Chain A"/>
    <property type="match status" value="1"/>
</dbReference>
<reference evidence="1 2" key="1">
    <citation type="journal article" date="2012" name="Genome Biol.">
        <title>The genome of the polar eukaryotic microalga coccomyxa subellipsoidea reveals traits of cold adaptation.</title>
        <authorList>
            <person name="Blanc G."/>
            <person name="Agarkova I."/>
            <person name="Grimwood J."/>
            <person name="Kuo A."/>
            <person name="Brueggeman A."/>
            <person name="Dunigan D."/>
            <person name="Gurnon J."/>
            <person name="Ladunga I."/>
            <person name="Lindquist E."/>
            <person name="Lucas S."/>
            <person name="Pangilinan J."/>
            <person name="Proschold T."/>
            <person name="Salamov A."/>
            <person name="Schmutz J."/>
            <person name="Weeks D."/>
            <person name="Yamada T."/>
            <person name="Claverie J.M."/>
            <person name="Grigoriev I."/>
            <person name="Van Etten J."/>
            <person name="Lomsadze A."/>
            <person name="Borodovsky M."/>
        </authorList>
    </citation>
    <scope>NUCLEOTIDE SEQUENCE [LARGE SCALE GENOMIC DNA]</scope>
    <source>
        <strain evidence="1 2">C-169</strain>
    </source>
</reference>
<dbReference type="STRING" id="574566.I0YP33"/>
<dbReference type="OrthoDB" id="512554at2759"/>
<dbReference type="RefSeq" id="XP_005644696.1">
    <property type="nucleotide sequence ID" value="XM_005644639.1"/>
</dbReference>
<dbReference type="AlphaFoldDB" id="I0YP33"/>
<keyword evidence="2" id="KW-1185">Reference proteome</keyword>
<gene>
    <name evidence="1" type="ORF">COCSUDRAFT_30787</name>
</gene>
<proteinExistence type="predicted"/>
<organism evidence="1 2">
    <name type="scientific">Coccomyxa subellipsoidea (strain C-169)</name>
    <name type="common">Green microalga</name>
    <dbReference type="NCBI Taxonomy" id="574566"/>
    <lineage>
        <taxon>Eukaryota</taxon>
        <taxon>Viridiplantae</taxon>
        <taxon>Chlorophyta</taxon>
        <taxon>core chlorophytes</taxon>
        <taxon>Trebouxiophyceae</taxon>
        <taxon>Trebouxiophyceae incertae sedis</taxon>
        <taxon>Coccomyxaceae</taxon>
        <taxon>Coccomyxa</taxon>
        <taxon>Coccomyxa subellipsoidea</taxon>
    </lineage>
</organism>
<name>I0YP33_COCSC</name>
<evidence type="ECO:0000313" key="2">
    <source>
        <dbReference type="Proteomes" id="UP000007264"/>
    </source>
</evidence>
<evidence type="ECO:0000313" key="1">
    <source>
        <dbReference type="EMBL" id="EIE20152.1"/>
    </source>
</evidence>
<dbReference type="GeneID" id="17038128"/>